<accession>A0A395G9G2</accession>
<gene>
    <name evidence="1" type="ORF">BFS35_009450</name>
</gene>
<dbReference type="AlphaFoldDB" id="A0A395G9G2"/>
<reference evidence="1 2" key="1">
    <citation type="journal article" date="2018" name="Front. Microbiol.">
        <title>Description and Comparative Genomics of Macrococcus caseolyticus subsp. hominis subsp. nov., Macrococcus goetzii sp. nov., Macrococcus epidermidis sp. nov., and Macrococcus bohemicus sp. nov., Novel Macrococci From Human Clinical Material With Virulence Potential and Suspected Uptake of Foreign DNA by Natural Transformation.</title>
        <authorList>
            <person name="Maslanova I."/>
            <person name="Wertheimer Z."/>
            <person name="Sedlacek I."/>
            <person name="Svec P."/>
            <person name="Indrakova A."/>
            <person name="Kovarovic V."/>
            <person name="Schumann P."/>
            <person name="Sproer C."/>
            <person name="Kralova S."/>
            <person name="Sedo O."/>
            <person name="Kristofova L."/>
            <person name="Vrbovska V."/>
            <person name="Fuzik T."/>
            <person name="Petras P."/>
            <person name="Zdrahal Z."/>
            <person name="Ruzickova V."/>
            <person name="Doskar J."/>
            <person name="Pantucek R."/>
        </authorList>
    </citation>
    <scope>NUCLEOTIDE SEQUENCE [LARGE SCALE GENOMIC DNA]</scope>
    <source>
        <strain evidence="1 2">CCM 4927</strain>
    </source>
</reference>
<dbReference type="RefSeq" id="WP_099581342.1">
    <property type="nucleotide sequence ID" value="NZ_MJBI02000003.1"/>
</dbReference>
<dbReference type="Proteomes" id="UP000229523">
    <property type="component" value="Unassembled WGS sequence"/>
</dbReference>
<comment type="caution">
    <text evidence="1">The sequence shown here is derived from an EMBL/GenBank/DDBJ whole genome shotgun (WGS) entry which is preliminary data.</text>
</comment>
<evidence type="ECO:0000313" key="1">
    <source>
        <dbReference type="EMBL" id="RAI80655.1"/>
    </source>
</evidence>
<sequence length="251" mass="29739">MDYITRKAMQDVIKMMKAKELRAFIERACIDYPEVFEDFKVFNHLEVLSINQYVIELEKIFNRNADDTEKVSVRKKILNEIESLLMPQLEIHFQENKFEWMMDAIILTMPMIGRDTLGKMEDHLIQIHEYLMYVHEKVLSNFKASELLSYMRRFLSISTTCNEITETYILSHVKVLMDSIDSPDDLYHEMKDLLQNLPEGVSHRRTIAIIVVMIKLQDYIRVKDKGLNKLLSQFDDYEIVQDHLGILKLVE</sequence>
<evidence type="ECO:0000313" key="2">
    <source>
        <dbReference type="Proteomes" id="UP000229523"/>
    </source>
</evidence>
<protein>
    <submittedName>
        <fullName evidence="1">Uncharacterized protein</fullName>
    </submittedName>
</protein>
<keyword evidence="2" id="KW-1185">Reference proteome</keyword>
<proteinExistence type="predicted"/>
<organism evidence="1 2">
    <name type="scientific">Macrococcoides goetzii</name>
    <dbReference type="NCBI Taxonomy" id="1891097"/>
    <lineage>
        <taxon>Bacteria</taxon>
        <taxon>Bacillati</taxon>
        <taxon>Bacillota</taxon>
        <taxon>Bacilli</taxon>
        <taxon>Bacillales</taxon>
        <taxon>Staphylococcaceae</taxon>
        <taxon>Macrococcoides</taxon>
    </lineage>
</organism>
<name>A0A395G9G2_9STAP</name>
<dbReference type="EMBL" id="MJBI02000003">
    <property type="protein sequence ID" value="RAI80655.1"/>
    <property type="molecule type" value="Genomic_DNA"/>
</dbReference>